<keyword evidence="3 8" id="KW-0378">Hydrolase</keyword>
<feature type="binding site" evidence="8">
    <location>
        <position position="187"/>
    </location>
    <ligand>
        <name>a divalent metal cation</name>
        <dbReference type="ChEBI" id="CHEBI:60240"/>
        <label>1</label>
    </ligand>
</feature>
<dbReference type="InterPro" id="IPR049734">
    <property type="entry name" value="NudC-like_C"/>
</dbReference>
<dbReference type="RefSeq" id="WP_345441962.1">
    <property type="nucleotide sequence ID" value="NZ_BAABQU010000006.1"/>
</dbReference>
<sequence>MNATSLPDAFQRDPRAAPGPDSVWFLFDGYRLILTAQQDLPTGPAAPLPVTDTSGLGRLDGRTMFTAALDRGALEGAALDGNLPGGYVSVPVRSAFGTLGDTLMGVAGYASQILEFHRTHRYCGRCATPMQDSAHERSRVCPNCGLTAYPRVAPVAMVLITRGHGPDTELLLTRGPNFPPGMYSAVAGFVEPSETLEAAAHREISEELGVTVTDLRYASSQPWPFPHSLMIGFTARYGSGEITPQPGEIEDARFFPVTALPTLPPRFSIARALIDRAAHRALTDTDSD</sequence>
<comment type="catalytic activity">
    <reaction evidence="8">
        <text>NADH + H2O = reduced beta-nicotinamide D-ribonucleotide + AMP + 2 H(+)</text>
        <dbReference type="Rhea" id="RHEA:48868"/>
        <dbReference type="ChEBI" id="CHEBI:15377"/>
        <dbReference type="ChEBI" id="CHEBI:15378"/>
        <dbReference type="ChEBI" id="CHEBI:57945"/>
        <dbReference type="ChEBI" id="CHEBI:90832"/>
        <dbReference type="ChEBI" id="CHEBI:456215"/>
        <dbReference type="EC" id="3.6.1.22"/>
    </reaction>
</comment>
<feature type="binding site" evidence="8">
    <location>
        <begin position="221"/>
        <end position="228"/>
    </location>
    <ligand>
        <name>substrate</name>
    </ligand>
</feature>
<organism evidence="10 11">
    <name type="scientific">Deinococcus caeni</name>
    <dbReference type="NCBI Taxonomy" id="569127"/>
    <lineage>
        <taxon>Bacteria</taxon>
        <taxon>Thermotogati</taxon>
        <taxon>Deinococcota</taxon>
        <taxon>Deinococci</taxon>
        <taxon>Deinococcales</taxon>
        <taxon>Deinococcaceae</taxon>
        <taxon>Deinococcus</taxon>
    </lineage>
</organism>
<proteinExistence type="inferred from homology"/>
<dbReference type="Pfam" id="PF09297">
    <property type="entry name" value="Zn_ribbon_NUD"/>
    <property type="match status" value="1"/>
</dbReference>
<evidence type="ECO:0000256" key="3">
    <source>
        <dbReference type="ARBA" id="ARBA00022801"/>
    </source>
</evidence>
<dbReference type="InterPro" id="IPR015376">
    <property type="entry name" value="Znr_NADH_PPase"/>
</dbReference>
<feature type="binding site" evidence="8">
    <location>
        <position position="126"/>
    </location>
    <ligand>
        <name>Zn(2+)</name>
        <dbReference type="ChEBI" id="CHEBI:29105"/>
    </ligand>
</feature>
<protein>
    <recommendedName>
        <fullName evidence="8">NAD-capped RNA hydrolase NudC</fullName>
        <shortName evidence="8">DeNADding enzyme NudC</shortName>
        <ecNumber evidence="8">3.6.1.-</ecNumber>
    </recommendedName>
    <alternativeName>
        <fullName evidence="8">NADH pyrophosphatase</fullName>
        <ecNumber evidence="8">3.6.1.22</ecNumber>
    </alternativeName>
</protein>
<feature type="binding site" evidence="8">
    <location>
        <position position="203"/>
    </location>
    <ligand>
        <name>a divalent metal cation</name>
        <dbReference type="ChEBI" id="CHEBI:60240"/>
        <label>3</label>
    </ligand>
</feature>
<comment type="caution">
    <text evidence="10">The sequence shown here is derived from an EMBL/GenBank/DDBJ whole genome shotgun (WGS) entry which is preliminary data.</text>
</comment>
<evidence type="ECO:0000256" key="7">
    <source>
        <dbReference type="ARBA" id="ARBA00023679"/>
    </source>
</evidence>
<feature type="binding site" evidence="8">
    <location>
        <position position="93"/>
    </location>
    <ligand>
        <name>substrate</name>
    </ligand>
</feature>
<feature type="binding site" evidence="8">
    <location>
        <position position="248"/>
    </location>
    <ligand>
        <name>a divalent metal cation</name>
        <dbReference type="ChEBI" id="CHEBI:60240"/>
        <label>3</label>
    </ligand>
</feature>
<comment type="catalytic activity">
    <reaction evidence="8">
        <text>NAD(+) + H2O = beta-nicotinamide D-ribonucleotide + AMP + 2 H(+)</text>
        <dbReference type="Rhea" id="RHEA:11800"/>
        <dbReference type="ChEBI" id="CHEBI:14649"/>
        <dbReference type="ChEBI" id="CHEBI:15377"/>
        <dbReference type="ChEBI" id="CHEBI:15378"/>
        <dbReference type="ChEBI" id="CHEBI:57540"/>
        <dbReference type="ChEBI" id="CHEBI:456215"/>
        <dbReference type="EC" id="3.6.1.22"/>
    </reaction>
</comment>
<feature type="binding site" evidence="8">
    <location>
        <position position="149"/>
    </location>
    <ligand>
        <name>substrate</name>
    </ligand>
</feature>
<feature type="short sequence motif" description="Nudix box" evidence="8">
    <location>
        <begin position="188"/>
        <end position="209"/>
    </location>
</feature>
<feature type="binding site" evidence="8">
    <location>
        <position position="207"/>
    </location>
    <ligand>
        <name>a divalent metal cation</name>
        <dbReference type="ChEBI" id="CHEBI:60240"/>
        <label>1</label>
    </ligand>
</feature>
<comment type="cofactor">
    <cofactor evidence="8">
        <name>Zn(2+)</name>
        <dbReference type="ChEBI" id="CHEBI:29105"/>
    </cofactor>
    <text evidence="8">Binds 1 zinc ion per subunit.</text>
</comment>
<evidence type="ECO:0000256" key="2">
    <source>
        <dbReference type="ARBA" id="ARBA00022723"/>
    </source>
</evidence>
<feature type="binding site" evidence="8">
    <location>
        <position position="144"/>
    </location>
    <ligand>
        <name>Zn(2+)</name>
        <dbReference type="ChEBI" id="CHEBI:29105"/>
    </ligand>
</feature>
<dbReference type="CDD" id="cd03429">
    <property type="entry name" value="NUDIX_NADH_pyrophosphatase_Nudt13"/>
    <property type="match status" value="1"/>
</dbReference>
<reference evidence="10 11" key="1">
    <citation type="submission" date="2024-02" db="EMBL/GenBank/DDBJ databases">
        <title>Deinococcus caeni NBRC 101312.</title>
        <authorList>
            <person name="Ichikawa N."/>
            <person name="Katano-Makiyama Y."/>
            <person name="Hidaka K."/>
        </authorList>
    </citation>
    <scope>NUCLEOTIDE SEQUENCE [LARGE SCALE GENOMIC DNA]</scope>
    <source>
        <strain evidence="10 11">NBRC 101312</strain>
    </source>
</reference>
<keyword evidence="8" id="KW-0862">Zinc</keyword>
<comment type="function">
    <text evidence="8">mRNA decapping enzyme that specifically removes the nicotinamide adenine dinucleotide (NAD) cap from a subset of mRNAs by hydrolyzing the diphosphate linkage to produce nicotinamide mononucleotide (NMN) and 5' monophosphate mRNA. The NAD-cap is present at the 5'-end of some mRNAs and stabilizes RNA against 5'-processing. Has preference for mRNAs with a 5'-end purine. Catalyzes the hydrolysis of a broad range of dinucleotide pyrophosphates.</text>
</comment>
<gene>
    <name evidence="10" type="primary">nudC_1</name>
    <name evidence="8" type="synonym">nudC</name>
    <name evidence="10" type="ORF">Dcae01_00648</name>
</gene>
<feature type="domain" description="Nudix hydrolase" evidence="9">
    <location>
        <begin position="150"/>
        <end position="277"/>
    </location>
</feature>
<dbReference type="Gene3D" id="3.90.79.10">
    <property type="entry name" value="Nucleoside Triphosphate Pyrophosphohydrolase"/>
    <property type="match status" value="1"/>
</dbReference>
<name>A0ABP9U8L3_9DEIO</name>
<keyword evidence="4 8" id="KW-0460">Magnesium</keyword>
<comment type="subunit">
    <text evidence="8">Homodimer.</text>
</comment>
<evidence type="ECO:0000256" key="8">
    <source>
        <dbReference type="HAMAP-Rule" id="MF_00297"/>
    </source>
</evidence>
<evidence type="ECO:0000256" key="6">
    <source>
        <dbReference type="ARBA" id="ARBA00023211"/>
    </source>
</evidence>
<dbReference type="EC" id="3.6.1.-" evidence="8"/>
<feature type="binding site" evidence="8">
    <location>
        <position position="141"/>
    </location>
    <ligand>
        <name>Zn(2+)</name>
        <dbReference type="ChEBI" id="CHEBI:29105"/>
    </ligand>
</feature>
<dbReference type="Pfam" id="PF00293">
    <property type="entry name" value="NUDIX"/>
    <property type="match status" value="1"/>
</dbReference>
<dbReference type="EMBL" id="BAABQU010000006">
    <property type="protein sequence ID" value="GAA5439149.1"/>
    <property type="molecule type" value="Genomic_DNA"/>
</dbReference>
<feature type="binding site" evidence="8">
    <location>
        <position position="123"/>
    </location>
    <ligand>
        <name>Zn(2+)</name>
        <dbReference type="ChEBI" id="CHEBI:29105"/>
    </ligand>
</feature>
<keyword evidence="2 8" id="KW-0479">Metal-binding</keyword>
<keyword evidence="6 8" id="KW-0464">Manganese</keyword>
<comment type="catalytic activity">
    <reaction evidence="7">
        <text>a 5'-end NAD(+)-phospho-ribonucleoside in mRNA + H2O = a 5'-end phospho-adenosine-phospho-ribonucleoside in mRNA + beta-nicotinamide D-ribonucleotide + 2 H(+)</text>
        <dbReference type="Rhea" id="RHEA:60876"/>
        <dbReference type="Rhea" id="RHEA-COMP:15698"/>
        <dbReference type="Rhea" id="RHEA-COMP:15719"/>
        <dbReference type="ChEBI" id="CHEBI:14649"/>
        <dbReference type="ChEBI" id="CHEBI:15377"/>
        <dbReference type="ChEBI" id="CHEBI:15378"/>
        <dbReference type="ChEBI" id="CHEBI:144029"/>
        <dbReference type="ChEBI" id="CHEBI:144051"/>
    </reaction>
    <physiologicalReaction direction="left-to-right" evidence="7">
        <dbReference type="Rhea" id="RHEA:60877"/>
    </physiologicalReaction>
</comment>
<dbReference type="NCBIfam" id="NF001299">
    <property type="entry name" value="PRK00241.1"/>
    <property type="match status" value="1"/>
</dbReference>
<evidence type="ECO:0000256" key="5">
    <source>
        <dbReference type="ARBA" id="ARBA00023027"/>
    </source>
</evidence>
<keyword evidence="11" id="KW-1185">Reference proteome</keyword>
<dbReference type="HAMAP" id="MF_00297">
    <property type="entry name" value="Nudix_NudC"/>
    <property type="match status" value="1"/>
</dbReference>
<evidence type="ECO:0000313" key="10">
    <source>
        <dbReference type="EMBL" id="GAA5439149.1"/>
    </source>
</evidence>
<accession>A0ABP9U8L3</accession>
<evidence type="ECO:0000259" key="9">
    <source>
        <dbReference type="PROSITE" id="PS51462"/>
    </source>
</evidence>
<evidence type="ECO:0000313" key="11">
    <source>
        <dbReference type="Proteomes" id="UP001423409"/>
    </source>
</evidence>
<feature type="binding site" evidence="8">
    <location>
        <position position="136"/>
    </location>
    <ligand>
        <name>substrate</name>
    </ligand>
</feature>
<dbReference type="PROSITE" id="PS00893">
    <property type="entry name" value="NUDIX_BOX"/>
    <property type="match status" value="1"/>
</dbReference>
<feature type="binding site" evidence="8">
    <location>
        <position position="207"/>
    </location>
    <ligand>
        <name>a divalent metal cation</name>
        <dbReference type="ChEBI" id="CHEBI:60240"/>
        <label>3</label>
    </ligand>
</feature>
<dbReference type="InterPro" id="IPR000086">
    <property type="entry name" value="NUDIX_hydrolase_dom"/>
</dbReference>
<comment type="similarity">
    <text evidence="1 8">Belongs to the Nudix hydrolase family. NudC subfamily.</text>
</comment>
<dbReference type="Gene3D" id="3.90.79.20">
    <property type="match status" value="1"/>
</dbReference>
<dbReference type="InterPro" id="IPR022925">
    <property type="entry name" value="RNA_Hydrolase_NudC"/>
</dbReference>
<evidence type="ECO:0000256" key="1">
    <source>
        <dbReference type="ARBA" id="ARBA00009595"/>
    </source>
</evidence>
<comment type="cofactor">
    <cofactor evidence="8">
        <name>Mg(2+)</name>
        <dbReference type="ChEBI" id="CHEBI:18420"/>
    </cofactor>
    <cofactor evidence="8">
        <name>Mn(2+)</name>
        <dbReference type="ChEBI" id="CHEBI:29035"/>
    </cofactor>
    <text evidence="8">Divalent metal cations. Mg(2+) or Mn(2+).</text>
</comment>
<dbReference type="PROSITE" id="PS51462">
    <property type="entry name" value="NUDIX"/>
    <property type="match status" value="1"/>
</dbReference>
<comment type="caution">
    <text evidence="8">Lacks conserved residue(s) required for the propagation of feature annotation.</text>
</comment>
<dbReference type="InterPro" id="IPR015797">
    <property type="entry name" value="NUDIX_hydrolase-like_dom_sf"/>
</dbReference>
<dbReference type="Proteomes" id="UP001423409">
    <property type="component" value="Unassembled WGS sequence"/>
</dbReference>
<dbReference type="EC" id="3.6.1.22" evidence="8"/>
<keyword evidence="5 8" id="KW-0520">NAD</keyword>
<dbReference type="PANTHER" id="PTHR42904:SF6">
    <property type="entry name" value="NAD-CAPPED RNA HYDROLASE NUDT12"/>
    <property type="match status" value="1"/>
</dbReference>
<dbReference type="InterPro" id="IPR050241">
    <property type="entry name" value="NAD-cap_RNA_hydrolase_NudC"/>
</dbReference>
<dbReference type="PANTHER" id="PTHR42904">
    <property type="entry name" value="NUDIX HYDROLASE, NUDC SUBFAMILY"/>
    <property type="match status" value="1"/>
</dbReference>
<feature type="binding site" evidence="8">
    <location>
        <position position="270"/>
    </location>
    <ligand>
        <name>substrate</name>
    </ligand>
</feature>
<dbReference type="SUPFAM" id="SSF55811">
    <property type="entry name" value="Nudix"/>
    <property type="match status" value="2"/>
</dbReference>
<evidence type="ECO:0000256" key="4">
    <source>
        <dbReference type="ARBA" id="ARBA00022842"/>
    </source>
</evidence>
<feature type="binding site" evidence="8">
    <location>
        <position position="203"/>
    </location>
    <ligand>
        <name>a divalent metal cation</name>
        <dbReference type="ChEBI" id="CHEBI:60240"/>
        <label>2</label>
    </ligand>
</feature>
<feature type="binding site" evidence="8">
    <location>
        <position position="248"/>
    </location>
    <ligand>
        <name>a divalent metal cation</name>
        <dbReference type="ChEBI" id="CHEBI:60240"/>
        <label>1</label>
    </ligand>
</feature>
<dbReference type="InterPro" id="IPR020084">
    <property type="entry name" value="NUDIX_hydrolase_CS"/>
</dbReference>